<dbReference type="Pfam" id="PF09037">
    <property type="entry name" value="Sulphotransf"/>
    <property type="match status" value="1"/>
</dbReference>
<name>S5Y5C5_PARAH</name>
<dbReference type="PIRSF" id="PIRSF021497">
    <property type="entry name" value="Sulphotransferase_Stf0"/>
    <property type="match status" value="1"/>
</dbReference>
<gene>
    <name evidence="2" type="ORF">JCM7686_pAMI4p230</name>
</gene>
<dbReference type="Gene3D" id="3.40.50.300">
    <property type="entry name" value="P-loop containing nucleotide triphosphate hydrolases"/>
    <property type="match status" value="1"/>
</dbReference>
<dbReference type="Proteomes" id="UP000015480">
    <property type="component" value="Plasmid pAMI4"/>
</dbReference>
<reference evidence="2 3" key="1">
    <citation type="journal article" date="2014" name="BMC Genomics">
        <title>Architecture and functions of a multipartite genome of the methylotrophic bacterium Paracoccus aminophilus JCM 7686, containing primary and secondary chromids.</title>
        <authorList>
            <person name="Dziewit L."/>
            <person name="Czarnecki J."/>
            <person name="Wibberg D."/>
            <person name="Radlinska M."/>
            <person name="Mrozek P."/>
            <person name="Szymczak M."/>
            <person name="Schluter A."/>
            <person name="Puhler A."/>
            <person name="Bartosik D."/>
        </authorList>
    </citation>
    <scope>NUCLEOTIDE SEQUENCE [LARGE SCALE GENOMIC DNA]</scope>
    <source>
        <strain evidence="2">JCM 7686</strain>
        <plasmid evidence="3">Plasmid pAMI4</plasmid>
    </source>
</reference>
<feature type="domain" description="Sulphotransferase Stf0" evidence="1">
    <location>
        <begin position="7"/>
        <end position="250"/>
    </location>
</feature>
<keyword evidence="3" id="KW-1185">Reference proteome</keyword>
<evidence type="ECO:0000313" key="3">
    <source>
        <dbReference type="Proteomes" id="UP000015480"/>
    </source>
</evidence>
<accession>S5Y5C5</accession>
<dbReference type="GO" id="GO:0016740">
    <property type="term" value="F:transferase activity"/>
    <property type="evidence" value="ECO:0007669"/>
    <property type="project" value="InterPro"/>
</dbReference>
<dbReference type="HOGENOM" id="CLU_098614_0_0_5"/>
<dbReference type="InterPro" id="IPR024628">
    <property type="entry name" value="Sulfotransferase_Stf0_dom"/>
</dbReference>
<evidence type="ECO:0000313" key="2">
    <source>
        <dbReference type="EMBL" id="AGT10920.1"/>
    </source>
</evidence>
<dbReference type="OrthoDB" id="5562925at2"/>
<organism evidence="2 3">
    <name type="scientific">Paracoccus aminophilus JCM 7686</name>
    <dbReference type="NCBI Taxonomy" id="1367847"/>
    <lineage>
        <taxon>Bacteria</taxon>
        <taxon>Pseudomonadati</taxon>
        <taxon>Pseudomonadota</taxon>
        <taxon>Alphaproteobacteria</taxon>
        <taxon>Rhodobacterales</taxon>
        <taxon>Paracoccaceae</taxon>
        <taxon>Paracoccus</taxon>
    </lineage>
</organism>
<dbReference type="EMBL" id="CP006652">
    <property type="protein sequence ID" value="AGT10920.1"/>
    <property type="molecule type" value="Genomic_DNA"/>
</dbReference>
<geneLocation type="plasmid" evidence="2 3">
    <name>pAMI4</name>
</geneLocation>
<dbReference type="RefSeq" id="WP_020952404.1">
    <property type="nucleotide sequence ID" value="NC_022049.1"/>
</dbReference>
<dbReference type="SUPFAM" id="SSF52540">
    <property type="entry name" value="P-loop containing nucleoside triphosphate hydrolases"/>
    <property type="match status" value="1"/>
</dbReference>
<evidence type="ECO:0000259" key="1">
    <source>
        <dbReference type="Pfam" id="PF09037"/>
    </source>
</evidence>
<dbReference type="PATRIC" id="fig|1367847.3.peg.3867"/>
<dbReference type="InterPro" id="IPR027417">
    <property type="entry name" value="P-loop_NTPase"/>
</dbReference>
<dbReference type="InterPro" id="IPR015124">
    <property type="entry name" value="Stf0"/>
</dbReference>
<dbReference type="eggNOG" id="COG4424">
    <property type="taxonomic scope" value="Bacteria"/>
</dbReference>
<keyword evidence="2" id="KW-0614">Plasmid</keyword>
<dbReference type="KEGG" id="pami:JCM7686_pAMI4p230"/>
<sequence length="255" mass="26934">MSSASVSYLICATPRSGSTLLCELLAASGVAGTPDSFFMDPVDPVWRAEWKLPAPELSRTKGYAAAYLDAAIAAGSGGTGVFGLRLMQKDLAGLLALIGAVHPGAGSDQARLAAAFGRVSYLHLTRSDKLGQAISLVKAEQTGLWHRAADGRELERLSPPQAPEYDFARIRAKLAALEAYDAAWRAWFAAQGITPMTVAYEELAARPTETIAAICRALGVTLPASVHLVPEVARLADGLNRDWAARFRADSAALG</sequence>
<protein>
    <recommendedName>
        <fullName evidence="1">Sulphotransferase Stf0 domain-containing protein</fullName>
    </recommendedName>
</protein>
<proteinExistence type="predicted"/>
<dbReference type="AlphaFoldDB" id="S5Y5C5"/>